<dbReference type="Gene3D" id="3.40.50.1460">
    <property type="match status" value="1"/>
</dbReference>
<evidence type="ECO:0000313" key="3">
    <source>
        <dbReference type="Proteomes" id="UP001160148"/>
    </source>
</evidence>
<gene>
    <name evidence="2" type="ORF">MEUPH1_LOCUS9844</name>
</gene>
<dbReference type="GO" id="GO:0006508">
    <property type="term" value="P:proteolysis"/>
    <property type="evidence" value="ECO:0007669"/>
    <property type="project" value="InterPro"/>
</dbReference>
<dbReference type="PROSITE" id="PS50208">
    <property type="entry name" value="CASPASE_P20"/>
    <property type="match status" value="1"/>
</dbReference>
<name>A0AAV0WDE7_9HEMI</name>
<dbReference type="InterPro" id="IPR001309">
    <property type="entry name" value="Pept_C14_p20"/>
</dbReference>
<keyword evidence="3" id="KW-1185">Reference proteome</keyword>
<dbReference type="Proteomes" id="UP001160148">
    <property type="component" value="Unassembled WGS sequence"/>
</dbReference>
<feature type="domain" description="Caspase family p20" evidence="1">
    <location>
        <begin position="1"/>
        <end position="33"/>
    </location>
</feature>
<comment type="caution">
    <text evidence="2">The sequence shown here is derived from an EMBL/GenBank/DDBJ whole genome shotgun (WGS) entry which is preliminary data.</text>
</comment>
<protein>
    <recommendedName>
        <fullName evidence="1">Caspase family p20 domain-containing protein</fullName>
    </recommendedName>
</protein>
<dbReference type="AlphaFoldDB" id="A0AAV0WDE7"/>
<proteinExistence type="predicted"/>
<sequence>MANVNKLFKCLGYIVHTKADLTKKEIKNVINEFMSICHCCFYHVSYCNWKIFN</sequence>
<dbReference type="GO" id="GO:0004197">
    <property type="term" value="F:cysteine-type endopeptidase activity"/>
    <property type="evidence" value="ECO:0007669"/>
    <property type="project" value="InterPro"/>
</dbReference>
<evidence type="ECO:0000313" key="2">
    <source>
        <dbReference type="EMBL" id="CAI6353762.1"/>
    </source>
</evidence>
<reference evidence="2 3" key="1">
    <citation type="submission" date="2023-01" db="EMBL/GenBank/DDBJ databases">
        <authorList>
            <person name="Whitehead M."/>
        </authorList>
    </citation>
    <scope>NUCLEOTIDE SEQUENCE [LARGE SCALE GENOMIC DNA]</scope>
</reference>
<evidence type="ECO:0000259" key="1">
    <source>
        <dbReference type="PROSITE" id="PS50208"/>
    </source>
</evidence>
<dbReference type="InterPro" id="IPR029030">
    <property type="entry name" value="Caspase-like_dom_sf"/>
</dbReference>
<accession>A0AAV0WDE7</accession>
<dbReference type="SUPFAM" id="SSF52129">
    <property type="entry name" value="Caspase-like"/>
    <property type="match status" value="1"/>
</dbReference>
<organism evidence="2 3">
    <name type="scientific">Macrosiphum euphorbiae</name>
    <name type="common">potato aphid</name>
    <dbReference type="NCBI Taxonomy" id="13131"/>
    <lineage>
        <taxon>Eukaryota</taxon>
        <taxon>Metazoa</taxon>
        <taxon>Ecdysozoa</taxon>
        <taxon>Arthropoda</taxon>
        <taxon>Hexapoda</taxon>
        <taxon>Insecta</taxon>
        <taxon>Pterygota</taxon>
        <taxon>Neoptera</taxon>
        <taxon>Paraneoptera</taxon>
        <taxon>Hemiptera</taxon>
        <taxon>Sternorrhyncha</taxon>
        <taxon>Aphidomorpha</taxon>
        <taxon>Aphidoidea</taxon>
        <taxon>Aphididae</taxon>
        <taxon>Macrosiphini</taxon>
        <taxon>Macrosiphum</taxon>
    </lineage>
</organism>
<dbReference type="EMBL" id="CARXXK010000002">
    <property type="protein sequence ID" value="CAI6353762.1"/>
    <property type="molecule type" value="Genomic_DNA"/>
</dbReference>